<dbReference type="KEGG" id="bxe:Bxe_B0090"/>
<keyword evidence="6" id="KW-0966">Cell projection</keyword>
<keyword evidence="6" id="KW-0969">Cilium</keyword>
<dbReference type="GO" id="GO:0071973">
    <property type="term" value="P:bacterial-type flagellum-dependent cell motility"/>
    <property type="evidence" value="ECO:0007669"/>
    <property type="project" value="InterPro"/>
</dbReference>
<protein>
    <recommendedName>
        <fullName evidence="4 5">Flagellar hook-basal body complex protein FliE</fullName>
    </recommendedName>
</protein>
<accession>Q13JA0</accession>
<dbReference type="EMBL" id="CP000271">
    <property type="protein sequence ID" value="ABE35839.1"/>
    <property type="molecule type" value="Genomic_DNA"/>
</dbReference>
<evidence type="ECO:0000256" key="3">
    <source>
        <dbReference type="ARBA" id="ARBA00023143"/>
    </source>
</evidence>
<dbReference type="NCBIfam" id="TIGR00205">
    <property type="entry name" value="fliE"/>
    <property type="match status" value="1"/>
</dbReference>
<evidence type="ECO:0000256" key="4">
    <source>
        <dbReference type="HAMAP-Rule" id="MF_00724"/>
    </source>
</evidence>
<dbReference type="STRING" id="266265.Bxe_B0090"/>
<dbReference type="Proteomes" id="UP000001817">
    <property type="component" value="Chromosome 2"/>
</dbReference>
<evidence type="ECO:0000256" key="5">
    <source>
        <dbReference type="NCBIfam" id="TIGR00205"/>
    </source>
</evidence>
<dbReference type="HAMAP" id="MF_00724">
    <property type="entry name" value="FliE"/>
    <property type="match status" value="1"/>
</dbReference>
<dbReference type="PRINTS" id="PR01006">
    <property type="entry name" value="FLGHOOKFLIE"/>
</dbReference>
<evidence type="ECO:0000256" key="2">
    <source>
        <dbReference type="ARBA" id="ARBA00009272"/>
    </source>
</evidence>
<comment type="similarity">
    <text evidence="2 4">Belongs to the FliE family.</text>
</comment>
<proteinExistence type="inferred from homology"/>
<dbReference type="InterPro" id="IPR001624">
    <property type="entry name" value="FliE"/>
</dbReference>
<dbReference type="GO" id="GO:0003774">
    <property type="term" value="F:cytoskeletal motor activity"/>
    <property type="evidence" value="ECO:0007669"/>
    <property type="project" value="InterPro"/>
</dbReference>
<dbReference type="GO" id="GO:0005198">
    <property type="term" value="F:structural molecule activity"/>
    <property type="evidence" value="ECO:0007669"/>
    <property type="project" value="UniProtKB-UniRule"/>
</dbReference>
<dbReference type="Pfam" id="PF02049">
    <property type="entry name" value="FliE"/>
    <property type="match status" value="1"/>
</dbReference>
<name>Q13JA0_PARXL</name>
<evidence type="ECO:0000313" key="6">
    <source>
        <dbReference type="EMBL" id="ABE35839.1"/>
    </source>
</evidence>
<keyword evidence="7" id="KW-1185">Reference proteome</keyword>
<reference evidence="6 7" key="1">
    <citation type="journal article" date="2006" name="Proc. Natl. Acad. Sci. U.S.A.">
        <title>Burkholderia xenovorans LB400 harbors a multi-replicon, 9.73-Mbp genome shaped for versatility.</title>
        <authorList>
            <person name="Chain P.S."/>
            <person name="Denef V.J."/>
            <person name="Konstantinidis K.T."/>
            <person name="Vergez L.M."/>
            <person name="Agullo L."/>
            <person name="Reyes V.L."/>
            <person name="Hauser L."/>
            <person name="Cordova M."/>
            <person name="Gomez L."/>
            <person name="Gonzalez M."/>
            <person name="Land M."/>
            <person name="Lao V."/>
            <person name="Larimer F."/>
            <person name="LiPuma J.J."/>
            <person name="Mahenthiralingam E."/>
            <person name="Malfatti S.A."/>
            <person name="Marx C.J."/>
            <person name="Parnell J.J."/>
            <person name="Ramette A."/>
            <person name="Richardson P."/>
            <person name="Seeger M."/>
            <person name="Smith D."/>
            <person name="Spilker T."/>
            <person name="Sul W.J."/>
            <person name="Tsoi T.V."/>
            <person name="Ulrich L.E."/>
            <person name="Zhulin I.B."/>
            <person name="Tiedje J.M."/>
        </authorList>
    </citation>
    <scope>NUCLEOTIDE SEQUENCE [LARGE SCALE GENOMIC DNA]</scope>
    <source>
        <strain evidence="6 7">LB400</strain>
    </source>
</reference>
<dbReference type="AlphaFoldDB" id="Q13JA0"/>
<comment type="subcellular location">
    <subcellularLocation>
        <location evidence="1 4">Bacterial flagellum basal body</location>
    </subcellularLocation>
</comment>
<evidence type="ECO:0000256" key="1">
    <source>
        <dbReference type="ARBA" id="ARBA00004117"/>
    </source>
</evidence>
<evidence type="ECO:0000313" key="7">
    <source>
        <dbReference type="Proteomes" id="UP000001817"/>
    </source>
</evidence>
<sequence>MGEPMNQVNPIASALQQIQAMQTEAAGYGTQNLAAALSSDAGSVSFGELLQKSLAKISDRQALGKREGQAFELGAPNVSLSDVMIDGAEAGIMFQDSLQIRNRLVSAYKTIMQLDL</sequence>
<keyword evidence="6" id="KW-0282">Flagellum</keyword>
<organism evidence="6 7">
    <name type="scientific">Paraburkholderia xenovorans (strain LB400)</name>
    <dbReference type="NCBI Taxonomy" id="266265"/>
    <lineage>
        <taxon>Bacteria</taxon>
        <taxon>Pseudomonadati</taxon>
        <taxon>Pseudomonadota</taxon>
        <taxon>Betaproteobacteria</taxon>
        <taxon>Burkholderiales</taxon>
        <taxon>Burkholderiaceae</taxon>
        <taxon>Paraburkholderia</taxon>
    </lineage>
</organism>
<dbReference type="PANTHER" id="PTHR34653">
    <property type="match status" value="1"/>
</dbReference>
<keyword evidence="3 4" id="KW-0975">Bacterial flagellum</keyword>
<dbReference type="eggNOG" id="COG1677">
    <property type="taxonomic scope" value="Bacteria"/>
</dbReference>
<dbReference type="PANTHER" id="PTHR34653:SF1">
    <property type="entry name" value="FLAGELLAR HOOK-BASAL BODY COMPLEX PROTEIN FLIE"/>
    <property type="match status" value="1"/>
</dbReference>
<dbReference type="GO" id="GO:0009425">
    <property type="term" value="C:bacterial-type flagellum basal body"/>
    <property type="evidence" value="ECO:0007669"/>
    <property type="project" value="UniProtKB-SubCell"/>
</dbReference>
<gene>
    <name evidence="4" type="primary">fliE</name>
    <name evidence="6" type="ORF">Bxe_B0090</name>
</gene>